<feature type="region of interest" description="Disordered" evidence="1">
    <location>
        <begin position="573"/>
        <end position="613"/>
    </location>
</feature>
<reference evidence="5" key="1">
    <citation type="submission" date="2018-02" db="EMBL/GenBank/DDBJ databases">
        <title>Draft genome sequencing of Rhodococcus opacus KU647198.</title>
        <authorList>
            <person name="Zheng B.-X."/>
        </authorList>
    </citation>
    <scope>NUCLEOTIDE SEQUENCE [LARGE SCALE GENOMIC DNA]</scope>
    <source>
        <strain evidence="5">04-OD7</strain>
    </source>
</reference>
<dbReference type="AlphaFoldDB" id="A0A2S8IMD3"/>
<name>A0A2S8IMD3_RHOOP</name>
<evidence type="ECO:0008006" key="6">
    <source>
        <dbReference type="Google" id="ProtNLM"/>
    </source>
</evidence>
<comment type="caution">
    <text evidence="4">The sequence shown here is derived from an EMBL/GenBank/DDBJ whole genome shotgun (WGS) entry which is preliminary data.</text>
</comment>
<evidence type="ECO:0000256" key="3">
    <source>
        <dbReference type="SAM" id="SignalP"/>
    </source>
</evidence>
<dbReference type="EMBL" id="PUIO01000069">
    <property type="protein sequence ID" value="PQP15927.1"/>
    <property type="molecule type" value="Genomic_DNA"/>
</dbReference>
<evidence type="ECO:0000256" key="2">
    <source>
        <dbReference type="SAM" id="Phobius"/>
    </source>
</evidence>
<protein>
    <recommendedName>
        <fullName evidence="6">Integral membrane protein</fullName>
    </recommendedName>
</protein>
<feature type="transmembrane region" description="Helical" evidence="2">
    <location>
        <begin position="404"/>
        <end position="423"/>
    </location>
</feature>
<feature type="compositionally biased region" description="Low complexity" evidence="1">
    <location>
        <begin position="678"/>
        <end position="691"/>
    </location>
</feature>
<proteinExistence type="predicted"/>
<feature type="transmembrane region" description="Helical" evidence="2">
    <location>
        <begin position="371"/>
        <end position="397"/>
    </location>
</feature>
<evidence type="ECO:0000256" key="1">
    <source>
        <dbReference type="SAM" id="MobiDB-lite"/>
    </source>
</evidence>
<dbReference type="RefSeq" id="WP_105422417.1">
    <property type="nucleotide sequence ID" value="NZ_PUIO01000069.1"/>
</dbReference>
<dbReference type="Proteomes" id="UP000239290">
    <property type="component" value="Unassembled WGS sequence"/>
</dbReference>
<gene>
    <name evidence="4" type="ORF">C5613_37390</name>
</gene>
<keyword evidence="2" id="KW-0472">Membrane</keyword>
<sequence>MPATARTTSSPAHLLQRITQLCAVMMLVGLSALCGQSTAHAAGFNCKDVPAPQSPNSAAPAFFDSGSVDKPAESQLSGTGYGGHGWAGLTWHIYDLGCGEDITGVSLVRNKTDVGNTFLTIGQSFAAAAFWLDEQANTPAEGRETGRQGAIAQFDEIVLAVSDSLRPTVYGPWLGLGVGAAGLIILYRGLRSDAPAVFRQLAIGAGALAIGGLMVGAPAKAIQISDDTFSALITKTQGEIFNSAGMTDDPRLVITDRIIIPDVQRGYFGSNASEQTLDDLWPKLRESIAYTYDEQARIKADNAAQKEIDEAKAEKFRREVVEPLESKGLSFYTFQGKDSSRVTTGFLSMVKTSMPSILWIGSSVLKLSALLAIRLAIITAPVWVPLAIVSGSILLCVGRILGGIYLWAVGAAVLMSVYLLILIKLYRNDAVDGTWRLWFLVILTIVFWMLLRPFKRLSQTITQSHRGMIGGAMDRHKHGSWKQKLLTASSMVTNPAMGLAEKSLELVHAGGGAANGIANAAGRQWSDMIGANKPPIIRQEGRALSAARTDDYRDRARQAQLAALRGGAGGALADLRKASPEGPESGTRLPGVNLTASPADGTGRTGLADLHKHTPATGFTDGFESLDTGDSEVFVPHRDANRWDGGPDAVIAPTTIYRPSEEADASGKPQRPWVSITRPAPASSSARPVSSDLPRAGLREDTAAAQSTGVLDRPNRDLGVNR</sequence>
<keyword evidence="2" id="KW-1133">Transmembrane helix</keyword>
<feature type="signal peptide" evidence="3">
    <location>
        <begin position="1"/>
        <end position="41"/>
    </location>
</feature>
<feature type="chain" id="PRO_5015429316" description="Integral membrane protein" evidence="3">
    <location>
        <begin position="42"/>
        <end position="722"/>
    </location>
</feature>
<keyword evidence="3" id="KW-0732">Signal</keyword>
<evidence type="ECO:0000313" key="4">
    <source>
        <dbReference type="EMBL" id="PQP15927.1"/>
    </source>
</evidence>
<keyword evidence="2" id="KW-0812">Transmembrane</keyword>
<feature type="region of interest" description="Disordered" evidence="1">
    <location>
        <begin position="659"/>
        <end position="722"/>
    </location>
</feature>
<organism evidence="4 5">
    <name type="scientific">Rhodococcus opacus</name>
    <name type="common">Nocardia opaca</name>
    <dbReference type="NCBI Taxonomy" id="37919"/>
    <lineage>
        <taxon>Bacteria</taxon>
        <taxon>Bacillati</taxon>
        <taxon>Actinomycetota</taxon>
        <taxon>Actinomycetes</taxon>
        <taxon>Mycobacteriales</taxon>
        <taxon>Nocardiaceae</taxon>
        <taxon>Rhodococcus</taxon>
    </lineage>
</organism>
<feature type="transmembrane region" description="Helical" evidence="2">
    <location>
        <begin position="170"/>
        <end position="190"/>
    </location>
</feature>
<accession>A0A2S8IMD3</accession>
<feature type="transmembrane region" description="Helical" evidence="2">
    <location>
        <begin position="435"/>
        <end position="451"/>
    </location>
</feature>
<evidence type="ECO:0000313" key="5">
    <source>
        <dbReference type="Proteomes" id="UP000239290"/>
    </source>
</evidence>